<dbReference type="Pfam" id="PF08263">
    <property type="entry name" value="LRRNT_2"/>
    <property type="match status" value="1"/>
</dbReference>
<keyword evidence="20" id="KW-0325">Glycoprotein</keyword>
<dbReference type="GO" id="GO:0005886">
    <property type="term" value="C:plasma membrane"/>
    <property type="evidence" value="ECO:0007669"/>
    <property type="project" value="UniProtKB-SubCell"/>
</dbReference>
<dbReference type="FunFam" id="3.80.10.10:FF:000041">
    <property type="entry name" value="LRR receptor-like serine/threonine-protein kinase ERECTA"/>
    <property type="match status" value="3"/>
</dbReference>
<dbReference type="InterPro" id="IPR011009">
    <property type="entry name" value="Kinase-like_dom_sf"/>
</dbReference>
<dbReference type="InterPro" id="IPR000719">
    <property type="entry name" value="Prot_kinase_dom"/>
</dbReference>
<dbReference type="SUPFAM" id="SSF52058">
    <property type="entry name" value="L domain-like"/>
    <property type="match status" value="2"/>
</dbReference>
<proteinExistence type="inferred from homology"/>
<keyword evidence="14" id="KW-0547">Nucleotide-binding</keyword>
<comment type="similarity">
    <text evidence="3">Belongs to the protein kinase superfamily. Ser/Thr protein kinase family.</text>
</comment>
<dbReference type="PROSITE" id="PS00108">
    <property type="entry name" value="PROTEIN_KINASE_ST"/>
    <property type="match status" value="1"/>
</dbReference>
<dbReference type="InterPro" id="IPR051809">
    <property type="entry name" value="Plant_receptor-like_S/T_kinase"/>
</dbReference>
<dbReference type="AlphaFoldDB" id="A0ABD1XI14"/>
<evidence type="ECO:0000256" key="12">
    <source>
        <dbReference type="ARBA" id="ARBA00022729"/>
    </source>
</evidence>
<dbReference type="SMART" id="SM00220">
    <property type="entry name" value="S_TKc"/>
    <property type="match status" value="1"/>
</dbReference>
<evidence type="ECO:0000256" key="21">
    <source>
        <dbReference type="ARBA" id="ARBA00047899"/>
    </source>
</evidence>
<keyword evidence="7" id="KW-0723">Serine/threonine-protein kinase</keyword>
<evidence type="ECO:0000256" key="18">
    <source>
        <dbReference type="ARBA" id="ARBA00023136"/>
    </source>
</evidence>
<gene>
    <name evidence="26" type="ORF">R1flu_026134</name>
</gene>
<feature type="chain" id="PRO_5044867138" description="non-specific serine/threonine protein kinase" evidence="24">
    <location>
        <begin position="28"/>
        <end position="1111"/>
    </location>
</feature>
<evidence type="ECO:0000256" key="6">
    <source>
        <dbReference type="ARBA" id="ARBA00022475"/>
    </source>
</evidence>
<keyword evidence="16" id="KW-0067">ATP-binding</keyword>
<evidence type="ECO:0000256" key="2">
    <source>
        <dbReference type="ARBA" id="ARBA00004479"/>
    </source>
</evidence>
<dbReference type="Pfam" id="PF13855">
    <property type="entry name" value="LRR_8"/>
    <property type="match status" value="3"/>
</dbReference>
<dbReference type="InterPro" id="IPR013210">
    <property type="entry name" value="LRR_N_plant-typ"/>
</dbReference>
<keyword evidence="13" id="KW-0677">Repeat</keyword>
<keyword evidence="8" id="KW-0597">Phosphoprotein</keyword>
<sequence length="1111" mass="122629">MRILNGEFGVILLSLCTWAMWLSRTDALMSTRREVLQFAKDDLHARQAVQTLMEFKTSIRDDPNDVMVGWRPEDPHPCGWRGVACDPKSIAPMVIAVEIPNQQLEGLIPPGLRNLLSLQRLDLSGNRFTGSIPRELTNFTSLQVLALSANNLTGGIPTEIGQLTSLQTLLLDNNKLGGSIPDTIGRLSELEILDLADNQLEGSIPESLSSCRKLKRLGLQQNELVGKIPPSMGLLTNVEILNLHDNHLTGEIPVQLGSLQRLIVLDAAHNNLTGLIPESIGQLMSLRVLSLGDNLFDVQEVPSWLSNLDKLVELHFFLMNLTGDLIPLLVDLPELEVIDCWGNLLSGIIPPLIGNLRNLTTLDLTANQLTGGIPYEIGLLTKLRDLHLWGTNIGGRFPTSMGNLTSLVEMVIEEAQIIGRIPAEFGQLKNLRRLCVSNNKLEGPVPDELSNLTNLVHLRASGNFLTGKLTVSFRKMRNLNRLDLSSNVLEGFLPTSLVDCPLYLLNLSSNHFQGEIPALYANLSSLQMLYLDGNRLTGRIPSELMSCTMLGDIRLASNLLSGPIPGNIGLLRWLYYLYLQDNHLTGEIPLNLSQCLNLADLNLARNELTGPITGKGFGSFSESMNVLDLADNKLWGIIPPELGQLRKLQVLDLSSNKFTGTIPATLGADKALQRLDLSNNNFQGGIPSSLGQLTDLVSLDLSKNDLTGPIPSTGIFLRFPASAYSGNSKLCGEILRRQCSGKCSCLSCKKVWIPVVTTVLAALLVALGVFVSWAMPFLGGSSRRAGERRRKFNADEFSPLRPPGRFTAQDLVVATNNYYDILGQGERGVVYRGYLPDVGRSGEVPVAMKVLRMMGHRHDAKYMSEIVGEVQTLLKVRHKNIVKILGYCYDKNVVALMMELMPNGTLADHLHKQNGQKLSWKMRLEVAASVASGLVYLHHEAQEQVIHCDLKPSNILLDRSFQAQISDFGISRLTDRDQDGFSISCLRGTRGYIPPEYASSPRVSTKGDVYSYGVILLELLTAKQPLDRQFLDEGHELSGIVSWVADNSSYDFKAVVDSRLLQEADSTSLIQMKMLLDISKMCTQENPKDRPDMRCVMDMLMRIEEVSTTVN</sequence>
<dbReference type="GO" id="GO:0005524">
    <property type="term" value="F:ATP binding"/>
    <property type="evidence" value="ECO:0007669"/>
    <property type="project" value="UniProtKB-KW"/>
</dbReference>
<evidence type="ECO:0000256" key="5">
    <source>
        <dbReference type="ARBA" id="ARBA00012513"/>
    </source>
</evidence>
<dbReference type="InterPro" id="IPR001611">
    <property type="entry name" value="Leu-rich_rpt"/>
</dbReference>
<evidence type="ECO:0000256" key="1">
    <source>
        <dbReference type="ARBA" id="ARBA00004162"/>
    </source>
</evidence>
<name>A0ABD1XI14_9MARC</name>
<dbReference type="EC" id="2.7.11.1" evidence="5"/>
<accession>A0ABD1XI14</accession>
<evidence type="ECO:0000256" key="4">
    <source>
        <dbReference type="ARBA" id="ARBA00009592"/>
    </source>
</evidence>
<dbReference type="PANTHER" id="PTHR27008">
    <property type="entry name" value="OS04G0122200 PROTEIN"/>
    <property type="match status" value="1"/>
</dbReference>
<dbReference type="FunFam" id="3.80.10.10:FF:000111">
    <property type="entry name" value="LRR receptor-like serine/threonine-protein kinase ERECTA"/>
    <property type="match status" value="1"/>
</dbReference>
<evidence type="ECO:0000259" key="25">
    <source>
        <dbReference type="PROSITE" id="PS50011"/>
    </source>
</evidence>
<keyword evidence="10" id="KW-0808">Transferase</keyword>
<dbReference type="Gene3D" id="3.80.10.10">
    <property type="entry name" value="Ribonuclease Inhibitor"/>
    <property type="match status" value="5"/>
</dbReference>
<dbReference type="Pfam" id="PF00560">
    <property type="entry name" value="LRR_1"/>
    <property type="match status" value="5"/>
</dbReference>
<evidence type="ECO:0000256" key="7">
    <source>
        <dbReference type="ARBA" id="ARBA00022527"/>
    </source>
</evidence>
<keyword evidence="19" id="KW-0675">Receptor</keyword>
<keyword evidence="12 24" id="KW-0732">Signal</keyword>
<feature type="transmembrane region" description="Helical" evidence="23">
    <location>
        <begin position="751"/>
        <end position="779"/>
    </location>
</feature>
<dbReference type="FunFam" id="3.80.10.10:FF:000101">
    <property type="entry name" value="LRR receptor-like serine/threonine-protein kinase ERECTA"/>
    <property type="match status" value="1"/>
</dbReference>
<evidence type="ECO:0000256" key="3">
    <source>
        <dbReference type="ARBA" id="ARBA00008684"/>
    </source>
</evidence>
<dbReference type="SUPFAM" id="SSF56112">
    <property type="entry name" value="Protein kinase-like (PK-like)"/>
    <property type="match status" value="1"/>
</dbReference>
<comment type="similarity">
    <text evidence="4">Belongs to the RLP family.</text>
</comment>
<comment type="catalytic activity">
    <reaction evidence="22">
        <text>L-seryl-[protein] + ATP = O-phospho-L-seryl-[protein] + ADP + H(+)</text>
        <dbReference type="Rhea" id="RHEA:17989"/>
        <dbReference type="Rhea" id="RHEA-COMP:9863"/>
        <dbReference type="Rhea" id="RHEA-COMP:11604"/>
        <dbReference type="ChEBI" id="CHEBI:15378"/>
        <dbReference type="ChEBI" id="CHEBI:29999"/>
        <dbReference type="ChEBI" id="CHEBI:30616"/>
        <dbReference type="ChEBI" id="CHEBI:83421"/>
        <dbReference type="ChEBI" id="CHEBI:456216"/>
        <dbReference type="EC" id="2.7.11.1"/>
    </reaction>
</comment>
<evidence type="ECO:0000256" key="13">
    <source>
        <dbReference type="ARBA" id="ARBA00022737"/>
    </source>
</evidence>
<dbReference type="InterPro" id="IPR055414">
    <property type="entry name" value="LRR_R13L4/SHOC2-like"/>
</dbReference>
<dbReference type="Pfam" id="PF00069">
    <property type="entry name" value="Pkinase"/>
    <property type="match status" value="1"/>
</dbReference>
<evidence type="ECO:0000256" key="22">
    <source>
        <dbReference type="ARBA" id="ARBA00048679"/>
    </source>
</evidence>
<evidence type="ECO:0000256" key="23">
    <source>
        <dbReference type="SAM" id="Phobius"/>
    </source>
</evidence>
<reference evidence="26 27" key="1">
    <citation type="submission" date="2024-09" db="EMBL/GenBank/DDBJ databases">
        <title>Chromosome-scale assembly of Riccia fluitans.</title>
        <authorList>
            <person name="Paukszto L."/>
            <person name="Sawicki J."/>
            <person name="Karawczyk K."/>
            <person name="Piernik-Szablinska J."/>
            <person name="Szczecinska M."/>
            <person name="Mazdziarz M."/>
        </authorList>
    </citation>
    <scope>NUCLEOTIDE SEQUENCE [LARGE SCALE GENOMIC DNA]</scope>
    <source>
        <strain evidence="26">Rf_01</strain>
        <tissue evidence="26">Aerial parts of the thallus</tissue>
    </source>
</reference>
<keyword evidence="27" id="KW-1185">Reference proteome</keyword>
<dbReference type="Gene3D" id="3.30.200.20">
    <property type="entry name" value="Phosphorylase Kinase, domain 1"/>
    <property type="match status" value="1"/>
</dbReference>
<keyword evidence="6" id="KW-1003">Cell membrane</keyword>
<evidence type="ECO:0000313" key="27">
    <source>
        <dbReference type="Proteomes" id="UP001605036"/>
    </source>
</evidence>
<dbReference type="EMBL" id="JBHFFA010000008">
    <property type="protein sequence ID" value="KAL2607561.1"/>
    <property type="molecule type" value="Genomic_DNA"/>
</dbReference>
<dbReference type="InterPro" id="IPR008271">
    <property type="entry name" value="Ser/Thr_kinase_AS"/>
</dbReference>
<dbReference type="PROSITE" id="PS50011">
    <property type="entry name" value="PROTEIN_KINASE_DOM"/>
    <property type="match status" value="1"/>
</dbReference>
<keyword evidence="11 23" id="KW-0812">Transmembrane</keyword>
<feature type="signal peptide" evidence="24">
    <location>
        <begin position="1"/>
        <end position="27"/>
    </location>
</feature>
<comment type="catalytic activity">
    <reaction evidence="21">
        <text>L-threonyl-[protein] + ATP = O-phospho-L-threonyl-[protein] + ADP + H(+)</text>
        <dbReference type="Rhea" id="RHEA:46608"/>
        <dbReference type="Rhea" id="RHEA-COMP:11060"/>
        <dbReference type="Rhea" id="RHEA-COMP:11605"/>
        <dbReference type="ChEBI" id="CHEBI:15378"/>
        <dbReference type="ChEBI" id="CHEBI:30013"/>
        <dbReference type="ChEBI" id="CHEBI:30616"/>
        <dbReference type="ChEBI" id="CHEBI:61977"/>
        <dbReference type="ChEBI" id="CHEBI:456216"/>
        <dbReference type="EC" id="2.7.11.1"/>
    </reaction>
</comment>
<dbReference type="InterPro" id="IPR003591">
    <property type="entry name" value="Leu-rich_rpt_typical-subtyp"/>
</dbReference>
<evidence type="ECO:0000256" key="8">
    <source>
        <dbReference type="ARBA" id="ARBA00022553"/>
    </source>
</evidence>
<evidence type="ECO:0000256" key="10">
    <source>
        <dbReference type="ARBA" id="ARBA00022679"/>
    </source>
</evidence>
<keyword evidence="9" id="KW-0433">Leucine-rich repeat</keyword>
<dbReference type="Gene3D" id="1.10.510.10">
    <property type="entry name" value="Transferase(Phosphotransferase) domain 1"/>
    <property type="match status" value="1"/>
</dbReference>
<evidence type="ECO:0000256" key="14">
    <source>
        <dbReference type="ARBA" id="ARBA00022741"/>
    </source>
</evidence>
<dbReference type="Proteomes" id="UP001605036">
    <property type="component" value="Unassembled WGS sequence"/>
</dbReference>
<evidence type="ECO:0000256" key="9">
    <source>
        <dbReference type="ARBA" id="ARBA00022614"/>
    </source>
</evidence>
<dbReference type="Pfam" id="PF23598">
    <property type="entry name" value="LRR_14"/>
    <property type="match status" value="1"/>
</dbReference>
<keyword evidence="17 23" id="KW-1133">Transmembrane helix</keyword>
<dbReference type="SMART" id="SM00369">
    <property type="entry name" value="LRR_TYP"/>
    <property type="match status" value="12"/>
</dbReference>
<comment type="caution">
    <text evidence="26">The sequence shown here is derived from an EMBL/GenBank/DDBJ whole genome shotgun (WGS) entry which is preliminary data.</text>
</comment>
<feature type="domain" description="Protein kinase" evidence="25">
    <location>
        <begin position="816"/>
        <end position="1103"/>
    </location>
</feature>
<evidence type="ECO:0000256" key="20">
    <source>
        <dbReference type="ARBA" id="ARBA00023180"/>
    </source>
</evidence>
<evidence type="ECO:0000256" key="19">
    <source>
        <dbReference type="ARBA" id="ARBA00023170"/>
    </source>
</evidence>
<keyword evidence="15" id="KW-0418">Kinase</keyword>
<evidence type="ECO:0000256" key="11">
    <source>
        <dbReference type="ARBA" id="ARBA00022692"/>
    </source>
</evidence>
<evidence type="ECO:0000256" key="24">
    <source>
        <dbReference type="SAM" id="SignalP"/>
    </source>
</evidence>
<evidence type="ECO:0000313" key="26">
    <source>
        <dbReference type="EMBL" id="KAL2607561.1"/>
    </source>
</evidence>
<evidence type="ECO:0000256" key="17">
    <source>
        <dbReference type="ARBA" id="ARBA00022989"/>
    </source>
</evidence>
<dbReference type="InterPro" id="IPR032675">
    <property type="entry name" value="LRR_dom_sf"/>
</dbReference>
<evidence type="ECO:0000256" key="15">
    <source>
        <dbReference type="ARBA" id="ARBA00022777"/>
    </source>
</evidence>
<dbReference type="GO" id="GO:0007165">
    <property type="term" value="P:signal transduction"/>
    <property type="evidence" value="ECO:0007669"/>
    <property type="project" value="UniProtKB-ARBA"/>
</dbReference>
<keyword evidence="18 23" id="KW-0472">Membrane</keyword>
<dbReference type="SMART" id="SM00365">
    <property type="entry name" value="LRR_SD22"/>
    <property type="match status" value="6"/>
</dbReference>
<organism evidence="26 27">
    <name type="scientific">Riccia fluitans</name>
    <dbReference type="NCBI Taxonomy" id="41844"/>
    <lineage>
        <taxon>Eukaryota</taxon>
        <taxon>Viridiplantae</taxon>
        <taxon>Streptophyta</taxon>
        <taxon>Embryophyta</taxon>
        <taxon>Marchantiophyta</taxon>
        <taxon>Marchantiopsida</taxon>
        <taxon>Marchantiidae</taxon>
        <taxon>Marchantiales</taxon>
        <taxon>Ricciaceae</taxon>
        <taxon>Riccia</taxon>
    </lineage>
</organism>
<dbReference type="PANTHER" id="PTHR27008:SF497">
    <property type="entry name" value="OS11G0695000 PROTEIN"/>
    <property type="match status" value="1"/>
</dbReference>
<dbReference type="CDD" id="cd14066">
    <property type="entry name" value="STKc_IRAK"/>
    <property type="match status" value="1"/>
</dbReference>
<comment type="subcellular location">
    <subcellularLocation>
        <location evidence="1">Cell membrane</location>
        <topology evidence="1">Single-pass membrane protein</topology>
    </subcellularLocation>
    <subcellularLocation>
        <location evidence="2">Membrane</location>
        <topology evidence="2">Single-pass type I membrane protein</topology>
    </subcellularLocation>
</comment>
<dbReference type="FunFam" id="3.80.10.10:FF:000383">
    <property type="entry name" value="Leucine-rich repeat receptor protein kinase EMS1"/>
    <property type="match status" value="1"/>
</dbReference>
<dbReference type="FunFam" id="1.10.510.10:FF:000358">
    <property type="entry name" value="Putative leucine-rich repeat receptor-like serine/threonine-protein kinase"/>
    <property type="match status" value="1"/>
</dbReference>
<protein>
    <recommendedName>
        <fullName evidence="5">non-specific serine/threonine protein kinase</fullName>
        <ecNumber evidence="5">2.7.11.1</ecNumber>
    </recommendedName>
</protein>
<evidence type="ECO:0000256" key="16">
    <source>
        <dbReference type="ARBA" id="ARBA00022840"/>
    </source>
</evidence>
<dbReference type="GO" id="GO:0004674">
    <property type="term" value="F:protein serine/threonine kinase activity"/>
    <property type="evidence" value="ECO:0007669"/>
    <property type="project" value="UniProtKB-KW"/>
</dbReference>